<reference evidence="1" key="2">
    <citation type="journal article" date="2016" name="G3 (Bethesda)">
        <title>Genome Evolution in Three Species of Cactophilic Drosophila.</title>
        <authorList>
            <person name="Sanchez-Flores A."/>
            <person name="Penazola F."/>
            <person name="Carpinteyro-Ponce J."/>
            <person name="Nazario-Yepiz N."/>
            <person name="Abreu-Goodger C."/>
            <person name="Machado C.A."/>
            <person name="Markow T.A."/>
        </authorList>
    </citation>
    <scope>NUCLEOTIDE SEQUENCE [LARGE SCALE GENOMIC DNA]</scope>
</reference>
<reference evidence="1" key="1">
    <citation type="journal article" date="1997" name="Nucleic Acids Res.">
        <title>tRNAscan-SE: a program for improved detection of transfer RNA genes in genomic sequence.</title>
        <authorList>
            <person name="Lowe T.M."/>
            <person name="Eddy S.R."/>
        </authorList>
    </citation>
    <scope>NUCLEOTIDE SEQUENCE [LARGE SCALE GENOMIC DNA]</scope>
</reference>
<name>A0ABM1PKJ6_DROAR</name>
<dbReference type="RefSeq" id="XP_017867732.1">
    <property type="nucleotide sequence ID" value="XM_018012243.1"/>
</dbReference>
<protein>
    <submittedName>
        <fullName evidence="2">Uncharacterized protein LOC108616809</fullName>
    </submittedName>
</protein>
<accession>A0ABM1PKJ6</accession>
<gene>
    <name evidence="2" type="primary">LOC108616809</name>
</gene>
<organism evidence="1 2">
    <name type="scientific">Drosophila arizonae</name>
    <name type="common">Fruit fly</name>
    <dbReference type="NCBI Taxonomy" id="7263"/>
    <lineage>
        <taxon>Eukaryota</taxon>
        <taxon>Metazoa</taxon>
        <taxon>Ecdysozoa</taxon>
        <taxon>Arthropoda</taxon>
        <taxon>Hexapoda</taxon>
        <taxon>Insecta</taxon>
        <taxon>Pterygota</taxon>
        <taxon>Neoptera</taxon>
        <taxon>Endopterygota</taxon>
        <taxon>Diptera</taxon>
        <taxon>Brachycera</taxon>
        <taxon>Muscomorpha</taxon>
        <taxon>Ephydroidea</taxon>
        <taxon>Drosophilidae</taxon>
        <taxon>Drosophila</taxon>
    </lineage>
</organism>
<evidence type="ECO:0000313" key="1">
    <source>
        <dbReference type="Proteomes" id="UP000694904"/>
    </source>
</evidence>
<dbReference type="Proteomes" id="UP000694904">
    <property type="component" value="Chromosome 5"/>
</dbReference>
<sequence length="399" mass="46055">MEVPLSEFSSLDLERELYARAKNTDGLKQERFGRLLAARQQDSQSSIRQRRSSIAKFGARVQMDDFAEIKMFDPTEFEFLSNKVRWRLDRVRRTEDGEGLEYFHPDVLSRIDRNKTYMLNMDEFLVRQEPYIHKIFVIFISRTCGQEHKLCYARSLAKLRSWDEQTEEFEWPLITTENITSLSADNAELQTTLITTENIAKALSYVLGTVKDNNLENIVAIACDTNRLGVPAITMLLEASGHVMPPTLYDIYDLQSTLQNMFCSACVRILMRVEHEIYTKTTYGDQLCRLCSGNRTKNMNAVLLLMEYVNKLPQILNTMWSFEEHLDKPISLIGLNNRLLKIYGSHIKRELPPITFEDCAAGSGLLQLIVFDALWCISTEAEPEEINLEIIVYPPHSQE</sequence>
<proteinExistence type="predicted"/>
<reference evidence="2" key="3">
    <citation type="submission" date="2025-08" db="UniProtKB">
        <authorList>
            <consortium name="RefSeq"/>
        </authorList>
    </citation>
    <scope>IDENTIFICATION</scope>
    <source>
        <tissue evidence="2">Whole organism</tissue>
    </source>
</reference>
<evidence type="ECO:0000313" key="2">
    <source>
        <dbReference type="RefSeq" id="XP_017867732.1"/>
    </source>
</evidence>
<keyword evidence="1" id="KW-1185">Reference proteome</keyword>
<dbReference type="GeneID" id="108616809"/>